<evidence type="ECO:0000313" key="7">
    <source>
        <dbReference type="Proteomes" id="UP001163105"/>
    </source>
</evidence>
<name>A0AB34FDR6_9HYPO</name>
<dbReference type="InterPro" id="IPR029058">
    <property type="entry name" value="AB_hydrolase_fold"/>
</dbReference>
<dbReference type="Proteomes" id="UP001163105">
    <property type="component" value="Unassembled WGS sequence"/>
</dbReference>
<dbReference type="SUPFAM" id="SSF53474">
    <property type="entry name" value="alpha/beta-Hydrolases"/>
    <property type="match status" value="1"/>
</dbReference>
<reference evidence="6" key="1">
    <citation type="submission" date="2023-01" db="EMBL/GenBank/DDBJ databases">
        <title>The growth and conidiation of Purpureocillium lavendulum are regulated by nitrogen source and histone H3K14 acetylation.</title>
        <authorList>
            <person name="Tang P."/>
            <person name="Han J."/>
            <person name="Zhang C."/>
            <person name="Tang P."/>
            <person name="Qi F."/>
            <person name="Zhang K."/>
            <person name="Liang L."/>
        </authorList>
    </citation>
    <scope>NUCLEOTIDE SEQUENCE</scope>
    <source>
        <strain evidence="6">YMF1.00683</strain>
    </source>
</reference>
<gene>
    <name evidence="6" type="ORF">O9K51_09800</name>
</gene>
<comment type="similarity">
    <text evidence="1">Belongs to the AB hydrolase superfamily. Lipase family. Class 3 subfamily.</text>
</comment>
<comment type="catalytic activity">
    <reaction evidence="3">
        <text>a monoacylglycerol + H2O = glycerol + a fatty acid + H(+)</text>
        <dbReference type="Rhea" id="RHEA:15245"/>
        <dbReference type="ChEBI" id="CHEBI:15377"/>
        <dbReference type="ChEBI" id="CHEBI:15378"/>
        <dbReference type="ChEBI" id="CHEBI:17408"/>
        <dbReference type="ChEBI" id="CHEBI:17754"/>
        <dbReference type="ChEBI" id="CHEBI:28868"/>
    </reaction>
</comment>
<dbReference type="Pfam" id="PF01764">
    <property type="entry name" value="Lipase_3"/>
    <property type="match status" value="1"/>
</dbReference>
<dbReference type="EMBL" id="JAQHRD010000011">
    <property type="protein sequence ID" value="KAJ6437593.1"/>
    <property type="molecule type" value="Genomic_DNA"/>
</dbReference>
<accession>A0AB34FDR6</accession>
<evidence type="ECO:0000256" key="3">
    <source>
        <dbReference type="ARBA" id="ARBA00048461"/>
    </source>
</evidence>
<feature type="region of interest" description="Disordered" evidence="4">
    <location>
        <begin position="333"/>
        <end position="365"/>
    </location>
</feature>
<organism evidence="6 7">
    <name type="scientific">Purpureocillium lavendulum</name>
    <dbReference type="NCBI Taxonomy" id="1247861"/>
    <lineage>
        <taxon>Eukaryota</taxon>
        <taxon>Fungi</taxon>
        <taxon>Dikarya</taxon>
        <taxon>Ascomycota</taxon>
        <taxon>Pezizomycotina</taxon>
        <taxon>Sordariomycetes</taxon>
        <taxon>Hypocreomycetidae</taxon>
        <taxon>Hypocreales</taxon>
        <taxon>Ophiocordycipitaceae</taxon>
        <taxon>Purpureocillium</taxon>
    </lineage>
</organism>
<dbReference type="InterPro" id="IPR002921">
    <property type="entry name" value="Fungal_lipase-type"/>
</dbReference>
<evidence type="ECO:0000256" key="4">
    <source>
        <dbReference type="SAM" id="MobiDB-lite"/>
    </source>
</evidence>
<dbReference type="AlphaFoldDB" id="A0AB34FDR6"/>
<feature type="domain" description="Fungal lipase-type" evidence="5">
    <location>
        <begin position="170"/>
        <end position="306"/>
    </location>
</feature>
<evidence type="ECO:0000313" key="6">
    <source>
        <dbReference type="EMBL" id="KAJ6437593.1"/>
    </source>
</evidence>
<evidence type="ECO:0000256" key="1">
    <source>
        <dbReference type="ARBA" id="ARBA00043996"/>
    </source>
</evidence>
<proteinExistence type="inferred from homology"/>
<dbReference type="GO" id="GO:0006629">
    <property type="term" value="P:lipid metabolic process"/>
    <property type="evidence" value="ECO:0007669"/>
    <property type="project" value="InterPro"/>
</dbReference>
<dbReference type="PANTHER" id="PTHR45856">
    <property type="entry name" value="ALPHA/BETA-HYDROLASES SUPERFAMILY PROTEIN"/>
    <property type="match status" value="1"/>
</dbReference>
<dbReference type="PANTHER" id="PTHR45856:SF11">
    <property type="entry name" value="FUNGAL LIPASE-LIKE DOMAIN-CONTAINING PROTEIN"/>
    <property type="match status" value="1"/>
</dbReference>
<protein>
    <recommendedName>
        <fullName evidence="5">Fungal lipase-type domain-containing protein</fullName>
    </recommendedName>
</protein>
<keyword evidence="7" id="KW-1185">Reference proteome</keyword>
<evidence type="ECO:0000256" key="2">
    <source>
        <dbReference type="ARBA" id="ARBA00047591"/>
    </source>
</evidence>
<comment type="caution">
    <text evidence="6">The sequence shown here is derived from an EMBL/GenBank/DDBJ whole genome shotgun (WGS) entry which is preliminary data.</text>
</comment>
<comment type="catalytic activity">
    <reaction evidence="2">
        <text>a diacylglycerol + H2O = a monoacylglycerol + a fatty acid + H(+)</text>
        <dbReference type="Rhea" id="RHEA:32731"/>
        <dbReference type="ChEBI" id="CHEBI:15377"/>
        <dbReference type="ChEBI" id="CHEBI:15378"/>
        <dbReference type="ChEBI" id="CHEBI:17408"/>
        <dbReference type="ChEBI" id="CHEBI:18035"/>
        <dbReference type="ChEBI" id="CHEBI:28868"/>
    </reaction>
</comment>
<dbReference type="Gene3D" id="3.40.50.1820">
    <property type="entry name" value="alpha/beta hydrolase"/>
    <property type="match status" value="1"/>
</dbReference>
<dbReference type="CDD" id="cd00519">
    <property type="entry name" value="Lipase_3"/>
    <property type="match status" value="1"/>
</dbReference>
<dbReference type="InterPro" id="IPR051218">
    <property type="entry name" value="Sec_MonoDiacylglyc_Lipase"/>
</dbReference>
<evidence type="ECO:0000259" key="5">
    <source>
        <dbReference type="Pfam" id="PF01764"/>
    </source>
</evidence>
<sequence length="438" mass="46714">MKRLLHISTSRPAATISALRISAATPASGVTFVDNSRGASAATADLSAALDTAVEHVDLSSDADELLRNLIHQLDREAAAYANSTVDESQCAVWACPKATAQTVFAAWKCAAAAYEAGGGPPPSTEHGCSFELDAIGPPSADGTFKAFVSMVITPAAVVAEENEFLPALVIAVRGTASRIDHIVNVNAQPRSAQRYIGPGVVSHSGFLNCAEALDGVVSDRIRRHVRGRPGAHIIFTGHSAGGAVASLLFLRHVMNRDLAPSARLSIITFGAPPVVAQPLDPVGFQQQQLGLCLNIINEFDVVSRADAPYVLCLVNLLRSLYGQPALVDDEVTEETTGGCPNPASDGKMGEAAGQSGTEKVWPTPPPRYHHVGARVVLLMRLNESRLRLRAVEVPGDKFGRLLFCRVAVHRRACYSDRMQELVQWEDQAEEGTSPFQM</sequence>